<evidence type="ECO:0000313" key="2">
    <source>
        <dbReference type="EMBL" id="MBB6503069.1"/>
    </source>
</evidence>
<name>A0A7X0J8I4_9SPHN</name>
<proteinExistence type="predicted"/>
<evidence type="ECO:0000256" key="1">
    <source>
        <dbReference type="SAM" id="Phobius"/>
    </source>
</evidence>
<evidence type="ECO:0000313" key="3">
    <source>
        <dbReference type="Proteomes" id="UP000522313"/>
    </source>
</evidence>
<reference evidence="2 3" key="2">
    <citation type="submission" date="2020-08" db="EMBL/GenBank/DDBJ databases">
        <authorList>
            <person name="Partida-Martinez L."/>
            <person name="Huntemann M."/>
            <person name="Clum A."/>
            <person name="Wang J."/>
            <person name="Palaniappan K."/>
            <person name="Ritter S."/>
            <person name="Chen I.-M."/>
            <person name="Stamatis D."/>
            <person name="Reddy T."/>
            <person name="O'Malley R."/>
            <person name="Daum C."/>
            <person name="Shapiro N."/>
            <person name="Ivanova N."/>
            <person name="Kyrpides N."/>
            <person name="Woyke T."/>
        </authorList>
    </citation>
    <scope>NUCLEOTIDE SEQUENCE [LARGE SCALE GENOMIC DNA]</scope>
    <source>
        <strain evidence="2 3">AS3.13</strain>
    </source>
</reference>
<feature type="transmembrane region" description="Helical" evidence="1">
    <location>
        <begin position="264"/>
        <end position="285"/>
    </location>
</feature>
<dbReference type="InterPro" id="IPR029044">
    <property type="entry name" value="Nucleotide-diphossugar_trans"/>
</dbReference>
<keyword evidence="1" id="KW-0472">Membrane</keyword>
<feature type="transmembrane region" description="Helical" evidence="1">
    <location>
        <begin position="297"/>
        <end position="314"/>
    </location>
</feature>
<comment type="caution">
    <text evidence="2">The sequence shown here is derived from an EMBL/GenBank/DDBJ whole genome shotgun (WGS) entry which is preliminary data.</text>
</comment>
<reference evidence="2 3" key="1">
    <citation type="submission" date="2020-08" db="EMBL/GenBank/DDBJ databases">
        <title>The Agave Microbiome: Exploring the role of microbial communities in plant adaptations to desert environments.</title>
        <authorList>
            <person name="Partida-Martinez L.P."/>
        </authorList>
    </citation>
    <scope>NUCLEOTIDE SEQUENCE [LARGE SCALE GENOMIC DNA]</scope>
    <source>
        <strain evidence="2 3">AS3.13</strain>
    </source>
</reference>
<accession>A0A7X0J8I4</accession>
<protein>
    <submittedName>
        <fullName evidence="2">Uncharacterized protein</fullName>
    </submittedName>
</protein>
<dbReference type="AlphaFoldDB" id="A0A7X0J8I4"/>
<organism evidence="2 3">
    <name type="scientific">Sphingomonas endophytica</name>
    <dbReference type="NCBI Taxonomy" id="869719"/>
    <lineage>
        <taxon>Bacteria</taxon>
        <taxon>Pseudomonadati</taxon>
        <taxon>Pseudomonadota</taxon>
        <taxon>Alphaproteobacteria</taxon>
        <taxon>Sphingomonadales</taxon>
        <taxon>Sphingomonadaceae</taxon>
        <taxon>Sphingomonas</taxon>
    </lineage>
</organism>
<keyword evidence="1" id="KW-0812">Transmembrane</keyword>
<dbReference type="RefSeq" id="WP_184503664.1">
    <property type="nucleotide sequence ID" value="NZ_JACHBT010000001.1"/>
</dbReference>
<feature type="transmembrane region" description="Helical" evidence="1">
    <location>
        <begin position="371"/>
        <end position="388"/>
    </location>
</feature>
<dbReference type="Proteomes" id="UP000522313">
    <property type="component" value="Unassembled WGS sequence"/>
</dbReference>
<gene>
    <name evidence="2" type="ORF">F4693_000018</name>
</gene>
<dbReference type="SUPFAM" id="SSF53448">
    <property type="entry name" value="Nucleotide-diphospho-sugar transferases"/>
    <property type="match status" value="1"/>
</dbReference>
<dbReference type="EMBL" id="JACHBT010000001">
    <property type="protein sequence ID" value="MBB6503069.1"/>
    <property type="molecule type" value="Genomic_DNA"/>
</dbReference>
<sequence>MTMLAGLLFATHEAEDRSGMLAATLPFAAATLIEYQARLLVACDAAQIVVVVSRLTPELIGALARIGRRGVAVDTVRSAADALAKLHPLARVVMIADGLVTTEDVVSRMAGEAGDALLVVPGTQAGTTFERVGGGAAWAGVARIDAGRVADAARLPEDYDLQSTLLHAAEQAGARYVTLRLDNMAMGHGIERRAVALEERGRAVLSASMAVRPSWFERLVLRPLARMAIPWIARHGIGTEACSAAAGAAMLAGLVTVGAGFTGVGLALVLASVLAAELAGALALFRDEPGLLRAGRIAILVAPALALLLLAHVVDTAATTTTARLLAVLGLVAGGVGERAASAGGRQPWWGVAPAYLAVLTLFALLGYPTIGIAVVSIYAVATLIAAVERLR</sequence>
<keyword evidence="1" id="KW-1133">Transmembrane helix</keyword>